<feature type="compositionally biased region" description="Low complexity" evidence="1">
    <location>
        <begin position="266"/>
        <end position="280"/>
    </location>
</feature>
<evidence type="ECO:0000313" key="3">
    <source>
        <dbReference type="EMBL" id="AOY81817.1"/>
    </source>
</evidence>
<gene>
    <name evidence="3" type="ORF">BJP36_19765</name>
</gene>
<dbReference type="NCBIfam" id="NF033634">
    <property type="entry name" value="SLATT_1"/>
    <property type="match status" value="1"/>
</dbReference>
<keyword evidence="2" id="KW-0812">Transmembrane</keyword>
<evidence type="ECO:0000313" key="4">
    <source>
        <dbReference type="Proteomes" id="UP000176944"/>
    </source>
</evidence>
<keyword evidence="2" id="KW-0472">Membrane</keyword>
<proteinExistence type="predicted"/>
<feature type="transmembrane region" description="Helical" evidence="2">
    <location>
        <begin position="148"/>
        <end position="169"/>
    </location>
</feature>
<dbReference type="InterPro" id="IPR025325">
    <property type="entry name" value="DUF4231"/>
</dbReference>
<dbReference type="Proteomes" id="UP000176944">
    <property type="component" value="Chromosome"/>
</dbReference>
<keyword evidence="2" id="KW-1133">Transmembrane helix</keyword>
<reference evidence="4" key="1">
    <citation type="submission" date="2016-10" db="EMBL/GenBank/DDBJ databases">
        <title>Comparative genomics uncovers the prolific and rare metabolic potential of the cyanobacterial genus Moorea.</title>
        <authorList>
            <person name="Leao T."/>
            <person name="Castelao G."/>
            <person name="Korobeynikov A."/>
            <person name="Monroe E.A."/>
            <person name="Podell S."/>
            <person name="Glukhov E."/>
            <person name="Allen E."/>
            <person name="Gerwick W.H."/>
            <person name="Gerwick L."/>
        </authorList>
    </citation>
    <scope>NUCLEOTIDE SEQUENCE [LARGE SCALE GENOMIC DNA]</scope>
    <source>
        <strain evidence="4">JHB</strain>
    </source>
</reference>
<feature type="transmembrane region" description="Helical" evidence="2">
    <location>
        <begin position="63"/>
        <end position="81"/>
    </location>
</feature>
<organism evidence="3 4">
    <name type="scientific">Moorena producens (strain JHB)</name>
    <dbReference type="NCBI Taxonomy" id="1454205"/>
    <lineage>
        <taxon>Bacteria</taxon>
        <taxon>Bacillati</taxon>
        <taxon>Cyanobacteriota</taxon>
        <taxon>Cyanophyceae</taxon>
        <taxon>Coleofasciculales</taxon>
        <taxon>Coleofasciculaceae</taxon>
        <taxon>Moorena</taxon>
    </lineage>
</organism>
<evidence type="ECO:0000256" key="1">
    <source>
        <dbReference type="SAM" id="MobiDB-lite"/>
    </source>
</evidence>
<protein>
    <submittedName>
        <fullName evidence="3">DUF4231 domain-containing protein</fullName>
    </submittedName>
</protein>
<dbReference type="AlphaFoldDB" id="A0A1D9G2G8"/>
<name>A0A1D9G2G8_MOOP1</name>
<sequence>MTNLQATKLDGITESKITNTIDKFSSSSIPKKPSVLLKTASYLFLVAGLGIGIASIFISDRQILLMVSAACVAVFIFLFLINKQLWQDYKEANHQLQLTKKSKLCSGLWCGNNSIENNPITLAIEKALTYSQELIDDYKKTRRTSRNAYYVAQMLTIILSGITPILVLLDKLETGSALLKWLPVIFPAVASIVASVSTSFPFQENWIAANTTVELLEAEQEKFVLGVTPAYRFSDSPDGARRQQQSQKAIEHYIVQVNKIHLKQVQSSNGNDSGSNGNQSAEKNEELRM</sequence>
<dbReference type="Pfam" id="PF14015">
    <property type="entry name" value="DUF4231"/>
    <property type="match status" value="1"/>
</dbReference>
<evidence type="ECO:0000256" key="2">
    <source>
        <dbReference type="SAM" id="Phobius"/>
    </source>
</evidence>
<feature type="transmembrane region" description="Helical" evidence="2">
    <location>
        <begin position="181"/>
        <end position="202"/>
    </location>
</feature>
<feature type="transmembrane region" description="Helical" evidence="2">
    <location>
        <begin position="35"/>
        <end position="57"/>
    </location>
</feature>
<dbReference type="EMBL" id="CP017708">
    <property type="protein sequence ID" value="AOY81817.1"/>
    <property type="molecule type" value="Genomic_DNA"/>
</dbReference>
<accession>A0A1D9G2G8</accession>
<feature type="region of interest" description="Disordered" evidence="1">
    <location>
        <begin position="266"/>
        <end position="289"/>
    </location>
</feature>